<evidence type="ECO:0000313" key="2">
    <source>
        <dbReference type="EMBL" id="MFC3853131.1"/>
    </source>
</evidence>
<organism evidence="2 3">
    <name type="scientific">Saccharospirillum mangrovi</name>
    <dbReference type="NCBI Taxonomy" id="2161747"/>
    <lineage>
        <taxon>Bacteria</taxon>
        <taxon>Pseudomonadati</taxon>
        <taxon>Pseudomonadota</taxon>
        <taxon>Gammaproteobacteria</taxon>
        <taxon>Oceanospirillales</taxon>
        <taxon>Saccharospirillaceae</taxon>
        <taxon>Saccharospirillum</taxon>
    </lineage>
</organism>
<dbReference type="RefSeq" id="WP_380695993.1">
    <property type="nucleotide sequence ID" value="NZ_JBHRYR010000003.1"/>
</dbReference>
<dbReference type="InterPro" id="IPR025489">
    <property type="entry name" value="DUF4381"/>
</dbReference>
<name>A0ABV7ZYA9_9GAMM</name>
<keyword evidence="1" id="KW-0812">Transmembrane</keyword>
<comment type="caution">
    <text evidence="2">The sequence shown here is derived from an EMBL/GenBank/DDBJ whole genome shotgun (WGS) entry which is preliminary data.</text>
</comment>
<sequence length="159" mass="18082">MTDAELLAQLAPPLAPTAPSWWPLAMGWWVLISLIFLLLAIGLWRLGTRWPWWRWPKVWRARKRFLAALPTPLQPGHALNQWIRVLGREGMNLPTTLSTREFVQALNQHRATPLPDDLTTVMDAAYQPRPDNMSLATPLPQLMRTLCHTCLTLHSPGLG</sequence>
<feature type="transmembrane region" description="Helical" evidence="1">
    <location>
        <begin position="20"/>
        <end position="44"/>
    </location>
</feature>
<accession>A0ABV7ZYA9</accession>
<evidence type="ECO:0000313" key="3">
    <source>
        <dbReference type="Proteomes" id="UP001595617"/>
    </source>
</evidence>
<protein>
    <submittedName>
        <fullName evidence="2">DUF4381 domain-containing protein</fullName>
    </submittedName>
</protein>
<gene>
    <name evidence="2" type="ORF">ACFOOG_09840</name>
</gene>
<dbReference type="Pfam" id="PF14316">
    <property type="entry name" value="DUF4381"/>
    <property type="match status" value="1"/>
</dbReference>
<evidence type="ECO:0000256" key="1">
    <source>
        <dbReference type="SAM" id="Phobius"/>
    </source>
</evidence>
<dbReference type="EMBL" id="JBHRYR010000003">
    <property type="protein sequence ID" value="MFC3853131.1"/>
    <property type="molecule type" value="Genomic_DNA"/>
</dbReference>
<keyword evidence="3" id="KW-1185">Reference proteome</keyword>
<proteinExistence type="predicted"/>
<keyword evidence="1" id="KW-1133">Transmembrane helix</keyword>
<dbReference type="Proteomes" id="UP001595617">
    <property type="component" value="Unassembled WGS sequence"/>
</dbReference>
<keyword evidence="1" id="KW-0472">Membrane</keyword>
<reference evidence="3" key="1">
    <citation type="journal article" date="2019" name="Int. J. Syst. Evol. Microbiol.">
        <title>The Global Catalogue of Microorganisms (GCM) 10K type strain sequencing project: providing services to taxonomists for standard genome sequencing and annotation.</title>
        <authorList>
            <consortium name="The Broad Institute Genomics Platform"/>
            <consortium name="The Broad Institute Genome Sequencing Center for Infectious Disease"/>
            <person name="Wu L."/>
            <person name="Ma J."/>
        </authorList>
    </citation>
    <scope>NUCLEOTIDE SEQUENCE [LARGE SCALE GENOMIC DNA]</scope>
    <source>
        <strain evidence="3">IBRC 10765</strain>
    </source>
</reference>